<proteinExistence type="predicted"/>
<evidence type="ECO:0000313" key="2">
    <source>
        <dbReference type="Proteomes" id="UP001281410"/>
    </source>
</evidence>
<protein>
    <submittedName>
        <fullName evidence="1">Uncharacterized protein</fullName>
    </submittedName>
</protein>
<organism evidence="1 2">
    <name type="scientific">Dipteronia sinensis</name>
    <dbReference type="NCBI Taxonomy" id="43782"/>
    <lineage>
        <taxon>Eukaryota</taxon>
        <taxon>Viridiplantae</taxon>
        <taxon>Streptophyta</taxon>
        <taxon>Embryophyta</taxon>
        <taxon>Tracheophyta</taxon>
        <taxon>Spermatophyta</taxon>
        <taxon>Magnoliopsida</taxon>
        <taxon>eudicotyledons</taxon>
        <taxon>Gunneridae</taxon>
        <taxon>Pentapetalae</taxon>
        <taxon>rosids</taxon>
        <taxon>malvids</taxon>
        <taxon>Sapindales</taxon>
        <taxon>Sapindaceae</taxon>
        <taxon>Hippocastanoideae</taxon>
        <taxon>Acereae</taxon>
        <taxon>Dipteronia</taxon>
    </lineage>
</organism>
<evidence type="ECO:0000313" key="1">
    <source>
        <dbReference type="EMBL" id="KAK3194626.1"/>
    </source>
</evidence>
<reference evidence="1" key="1">
    <citation type="journal article" date="2023" name="Plant J.">
        <title>Genome sequences and population genomics provide insights into the demographic history, inbreeding, and mutation load of two 'living fossil' tree species of Dipteronia.</title>
        <authorList>
            <person name="Feng Y."/>
            <person name="Comes H.P."/>
            <person name="Chen J."/>
            <person name="Zhu S."/>
            <person name="Lu R."/>
            <person name="Zhang X."/>
            <person name="Li P."/>
            <person name="Qiu J."/>
            <person name="Olsen K.M."/>
            <person name="Qiu Y."/>
        </authorList>
    </citation>
    <scope>NUCLEOTIDE SEQUENCE</scope>
    <source>
        <strain evidence="1">NBL</strain>
    </source>
</reference>
<sequence length="135" mass="16053">MVLGNIHMCGNLLNTWNIKKREAYRKEIVNRRKKLNLSTIAGIPSSWKDIRSIEEKLDEALIVEERYWCQRAKVEWMNSGDRNSVFFYAKASTRKVRNRMSGLFDEIGRWIESKQEMERIISAYYSKLFTSINPR</sequence>
<dbReference type="Proteomes" id="UP001281410">
    <property type="component" value="Unassembled WGS sequence"/>
</dbReference>
<keyword evidence="2" id="KW-1185">Reference proteome</keyword>
<dbReference type="EMBL" id="JANJYJ010000008">
    <property type="protein sequence ID" value="KAK3194626.1"/>
    <property type="molecule type" value="Genomic_DNA"/>
</dbReference>
<name>A0AAE0DXM3_9ROSI</name>
<comment type="caution">
    <text evidence="1">The sequence shown here is derived from an EMBL/GenBank/DDBJ whole genome shotgun (WGS) entry which is preliminary data.</text>
</comment>
<dbReference type="AlphaFoldDB" id="A0AAE0DXM3"/>
<accession>A0AAE0DXM3</accession>
<gene>
    <name evidence="1" type="ORF">Dsin_025936</name>
</gene>